<dbReference type="InterPro" id="IPR014756">
    <property type="entry name" value="Ig_E-set"/>
</dbReference>
<dbReference type="Gene3D" id="2.60.40.1180">
    <property type="entry name" value="Golgi alpha-mannosidase II"/>
    <property type="match status" value="1"/>
</dbReference>
<dbReference type="PRINTS" id="PR00110">
    <property type="entry name" value="ALPHAAMYLASE"/>
</dbReference>
<dbReference type="InterPro" id="IPR031319">
    <property type="entry name" value="A-amylase_C"/>
</dbReference>
<dbReference type="Pfam" id="PF02806">
    <property type="entry name" value="Alpha-amylase_C"/>
    <property type="match status" value="1"/>
</dbReference>
<protein>
    <submittedName>
        <fullName evidence="8">Alpha-amylase AmyA</fullName>
    </submittedName>
</protein>
<dbReference type="RefSeq" id="WP_343772120.1">
    <property type="nucleotide sequence ID" value="NZ_BAAADV010000001.1"/>
</dbReference>
<dbReference type="Gene3D" id="3.20.20.80">
    <property type="entry name" value="Glycosidases"/>
    <property type="match status" value="1"/>
</dbReference>
<dbReference type="SMART" id="SM00642">
    <property type="entry name" value="Aamy"/>
    <property type="match status" value="1"/>
</dbReference>
<dbReference type="Pfam" id="PF00686">
    <property type="entry name" value="CBM_20"/>
    <property type="match status" value="1"/>
</dbReference>
<dbReference type="InterPro" id="IPR002909">
    <property type="entry name" value="IPT_dom"/>
</dbReference>
<dbReference type="SUPFAM" id="SSF49452">
    <property type="entry name" value="Starch-binding domain-like"/>
    <property type="match status" value="1"/>
</dbReference>
<dbReference type="InterPro" id="IPR013783">
    <property type="entry name" value="Ig-like_fold"/>
</dbReference>
<keyword evidence="9" id="KW-1185">Reference proteome</keyword>
<dbReference type="InterPro" id="IPR013784">
    <property type="entry name" value="Carb-bd-like_fold"/>
</dbReference>
<accession>A0AAV3T662</accession>
<dbReference type="SUPFAM" id="SSF51445">
    <property type="entry name" value="(Trans)glycosidases"/>
    <property type="match status" value="1"/>
</dbReference>
<dbReference type="InterPro" id="IPR006311">
    <property type="entry name" value="TAT_signal"/>
</dbReference>
<dbReference type="Proteomes" id="UP001500420">
    <property type="component" value="Unassembled WGS sequence"/>
</dbReference>
<dbReference type="Pfam" id="PF01833">
    <property type="entry name" value="TIG"/>
    <property type="match status" value="1"/>
</dbReference>
<dbReference type="InterPro" id="IPR002044">
    <property type="entry name" value="CBM20"/>
</dbReference>
<sequence>MELNRRNVLEALGLASIGAASSGIASGDGLSFASQKSRSSIGSAVNYADDVIYQIVTDRFRDGNPRNNPDGELYSEDGSDLRKYHGGDWQGIVEKIEDGYLTELGVSALWISAPVENVTEVGPDTGSSYHGYWTRDYKDPNEFFGDMDAFEELVEVAHENGIKIVIDFVPNHTSPSAANNEFEDGAFDDNGHDVASYNDDPETYFHHNGGTDYSSYEGQIYRNLYNLADFDHQERFVDAYLKESIKLWLDKGIDGIRVDAVAHMSPGWQKTLMDAIYDYEPVFTFGEWFLGAGQSSQNYYEFSNDSGMSVLDFRFGQKLRQVLRNWDDDFYGLWDVIQETRSEHDQVIDQVPFIDNHDMARFAGEDELWSAANTDMALAVLLTSRGVPLIYYGTEQYMTGGGDPTNRKPMETFDRSTNAYGIIQKLSDLRQSSLALQYGDTRQRWVDENVFVYERSFGGDVVLVAINRDGFNEYEFNGLQTALPEGAYADELGGLLDGVELTVDENGSAETFSLGPQTVSVWSYGADATEPELGHVGPTMGQPGHTVELAGAGFGDEAGSVEIGGESAEIESWSDEKVEAEVPAGVGGEVSIAVTDADGRTSDSFDHYEVLTGDQVSVRFVCQDAETELGENVYVVGNVPELGNWDADKAVGPFFNKVIYEYPDWYQDISVPADTELEFKFIKKDGDGNVTWESGDNHTFTTPKALTRTQGGSPPAHSNAGGRGKGRGKGRGNGRGNGERGPPAHANPGGKGKRGKPTTSHKKADRPNEYVGAWE</sequence>
<comment type="similarity">
    <text evidence="2">Belongs to the glycosyl hydrolase 13 family.</text>
</comment>
<evidence type="ECO:0000256" key="1">
    <source>
        <dbReference type="ARBA" id="ARBA00001913"/>
    </source>
</evidence>
<feature type="compositionally biased region" description="Polar residues" evidence="6">
    <location>
        <begin position="691"/>
        <end position="712"/>
    </location>
</feature>
<dbReference type="SMART" id="SM00632">
    <property type="entry name" value="Aamy_C"/>
    <property type="match status" value="1"/>
</dbReference>
<evidence type="ECO:0000259" key="7">
    <source>
        <dbReference type="PROSITE" id="PS51166"/>
    </source>
</evidence>
<dbReference type="GO" id="GO:2001070">
    <property type="term" value="F:starch binding"/>
    <property type="evidence" value="ECO:0007669"/>
    <property type="project" value="InterPro"/>
</dbReference>
<keyword evidence="4" id="KW-0732">Signal</keyword>
<dbReference type="PROSITE" id="PS51166">
    <property type="entry name" value="CBM20"/>
    <property type="match status" value="1"/>
</dbReference>
<dbReference type="GO" id="GO:0004556">
    <property type="term" value="F:alpha-amylase activity"/>
    <property type="evidence" value="ECO:0007669"/>
    <property type="project" value="InterPro"/>
</dbReference>
<dbReference type="SMART" id="SM01065">
    <property type="entry name" value="CBM_2"/>
    <property type="match status" value="1"/>
</dbReference>
<evidence type="ECO:0000313" key="9">
    <source>
        <dbReference type="Proteomes" id="UP001500420"/>
    </source>
</evidence>
<dbReference type="Gene3D" id="2.60.40.10">
    <property type="entry name" value="Immunoglobulins"/>
    <property type="match status" value="2"/>
</dbReference>
<evidence type="ECO:0000256" key="4">
    <source>
        <dbReference type="ARBA" id="ARBA00022729"/>
    </source>
</evidence>
<dbReference type="GO" id="GO:0046872">
    <property type="term" value="F:metal ion binding"/>
    <property type="evidence" value="ECO:0007669"/>
    <property type="project" value="UniProtKB-KW"/>
</dbReference>
<evidence type="ECO:0000256" key="6">
    <source>
        <dbReference type="SAM" id="MobiDB-lite"/>
    </source>
</evidence>
<dbReference type="AlphaFoldDB" id="A0AAV3T662"/>
<comment type="cofactor">
    <cofactor evidence="1">
        <name>Ca(2+)</name>
        <dbReference type="ChEBI" id="CHEBI:29108"/>
    </cofactor>
</comment>
<keyword evidence="3" id="KW-0479">Metal-binding</keyword>
<feature type="compositionally biased region" description="Basic residues" evidence="6">
    <location>
        <begin position="751"/>
        <end position="764"/>
    </location>
</feature>
<organism evidence="8 9">
    <name type="scientific">Natronoarchaeum mannanilyticum</name>
    <dbReference type="NCBI Taxonomy" id="926360"/>
    <lineage>
        <taxon>Archaea</taxon>
        <taxon>Methanobacteriati</taxon>
        <taxon>Methanobacteriota</taxon>
        <taxon>Stenosarchaea group</taxon>
        <taxon>Halobacteria</taxon>
        <taxon>Halobacteriales</taxon>
        <taxon>Natronoarchaeaceae</taxon>
    </lineage>
</organism>
<dbReference type="InterPro" id="IPR006047">
    <property type="entry name" value="GH13_cat_dom"/>
</dbReference>
<dbReference type="EMBL" id="BAAADV010000001">
    <property type="protein sequence ID" value="GAA0662427.1"/>
    <property type="molecule type" value="Genomic_DNA"/>
</dbReference>
<feature type="region of interest" description="Disordered" evidence="6">
    <location>
        <begin position="60"/>
        <end position="79"/>
    </location>
</feature>
<dbReference type="GO" id="GO:0005975">
    <property type="term" value="P:carbohydrate metabolic process"/>
    <property type="evidence" value="ECO:0007669"/>
    <property type="project" value="InterPro"/>
</dbReference>
<dbReference type="CDD" id="cd00604">
    <property type="entry name" value="IPT_CGTD"/>
    <property type="match status" value="1"/>
</dbReference>
<dbReference type="PANTHER" id="PTHR10357">
    <property type="entry name" value="ALPHA-AMYLASE FAMILY MEMBER"/>
    <property type="match status" value="1"/>
</dbReference>
<dbReference type="SUPFAM" id="SSF81296">
    <property type="entry name" value="E set domains"/>
    <property type="match status" value="1"/>
</dbReference>
<dbReference type="SUPFAM" id="SSF51011">
    <property type="entry name" value="Glycosyl hydrolase domain"/>
    <property type="match status" value="1"/>
</dbReference>
<feature type="region of interest" description="Disordered" evidence="6">
    <location>
        <begin position="688"/>
        <end position="775"/>
    </location>
</feature>
<proteinExistence type="inferred from homology"/>
<dbReference type="PROSITE" id="PS51318">
    <property type="entry name" value="TAT"/>
    <property type="match status" value="1"/>
</dbReference>
<dbReference type="InterPro" id="IPR006048">
    <property type="entry name" value="A-amylase/branching_C"/>
</dbReference>
<gene>
    <name evidence="8" type="primary">amyA</name>
    <name evidence="8" type="ORF">GCM10009020_03640</name>
</gene>
<name>A0AAV3T662_9EURY</name>
<dbReference type="Pfam" id="PF00128">
    <property type="entry name" value="Alpha-amylase"/>
    <property type="match status" value="1"/>
</dbReference>
<evidence type="ECO:0000256" key="2">
    <source>
        <dbReference type="ARBA" id="ARBA00008061"/>
    </source>
</evidence>
<feature type="domain" description="CBM20" evidence="7">
    <location>
        <begin position="610"/>
        <end position="722"/>
    </location>
</feature>
<dbReference type="PANTHER" id="PTHR10357:SF215">
    <property type="entry name" value="ALPHA-AMYLASE 1"/>
    <property type="match status" value="1"/>
</dbReference>
<dbReference type="CDD" id="cd11320">
    <property type="entry name" value="AmyAc_AmyMalt_CGTase_like"/>
    <property type="match status" value="1"/>
</dbReference>
<evidence type="ECO:0000313" key="8">
    <source>
        <dbReference type="EMBL" id="GAA0662427.1"/>
    </source>
</evidence>
<reference evidence="8 9" key="1">
    <citation type="journal article" date="2019" name="Int. J. Syst. Evol. Microbiol.">
        <title>The Global Catalogue of Microorganisms (GCM) 10K type strain sequencing project: providing services to taxonomists for standard genome sequencing and annotation.</title>
        <authorList>
            <consortium name="The Broad Institute Genomics Platform"/>
            <consortium name="The Broad Institute Genome Sequencing Center for Infectious Disease"/>
            <person name="Wu L."/>
            <person name="Ma J."/>
        </authorList>
    </citation>
    <scope>NUCLEOTIDE SEQUENCE [LARGE SCALE GENOMIC DNA]</scope>
    <source>
        <strain evidence="8 9">JCM 16328</strain>
    </source>
</reference>
<evidence type="ECO:0000256" key="3">
    <source>
        <dbReference type="ARBA" id="ARBA00022723"/>
    </source>
</evidence>
<dbReference type="InterPro" id="IPR006046">
    <property type="entry name" value="Alpha_amylase"/>
</dbReference>
<evidence type="ECO:0000256" key="5">
    <source>
        <dbReference type="ARBA" id="ARBA00022837"/>
    </source>
</evidence>
<dbReference type="InterPro" id="IPR013780">
    <property type="entry name" value="Glyco_hydro_b"/>
</dbReference>
<comment type="caution">
    <text evidence="8">The sequence shown here is derived from an EMBL/GenBank/DDBJ whole genome shotgun (WGS) entry which is preliminary data.</text>
</comment>
<dbReference type="InterPro" id="IPR017853">
    <property type="entry name" value="GH"/>
</dbReference>
<keyword evidence="5" id="KW-0106">Calcium</keyword>